<keyword evidence="4" id="KW-1133">Transmembrane helix</keyword>
<comment type="caution">
    <text evidence="9">The sequence shown here is derived from an EMBL/GenBank/DDBJ whole genome shotgun (WGS) entry which is preliminary data.</text>
</comment>
<dbReference type="PANTHER" id="PTHR47529">
    <property type="entry name" value="PEPTIDYL-PROLYL CIS-TRANS ISOMERASE D"/>
    <property type="match status" value="1"/>
</dbReference>
<protein>
    <submittedName>
        <fullName evidence="9">Peptidyl-prolyl cis-trans isomerase D</fullName>
        <ecNumber evidence="9">5.2.1.8</ecNumber>
    </submittedName>
</protein>
<organism evidence="9 10">
    <name type="scientific">Acidocella aromatica</name>
    <dbReference type="NCBI Taxonomy" id="1303579"/>
    <lineage>
        <taxon>Bacteria</taxon>
        <taxon>Pseudomonadati</taxon>
        <taxon>Pseudomonadota</taxon>
        <taxon>Alphaproteobacteria</taxon>
        <taxon>Acetobacterales</taxon>
        <taxon>Acidocellaceae</taxon>
        <taxon>Acidocella</taxon>
    </lineage>
</organism>
<dbReference type="InterPro" id="IPR052029">
    <property type="entry name" value="PpiD_chaperone"/>
</dbReference>
<keyword evidence="2" id="KW-1003">Cell membrane</keyword>
<dbReference type="Gene3D" id="1.10.4030.10">
    <property type="entry name" value="Porin chaperone SurA, peptide-binding domain"/>
    <property type="match status" value="1"/>
</dbReference>
<evidence type="ECO:0000313" key="10">
    <source>
        <dbReference type="Proteomes" id="UP000553706"/>
    </source>
</evidence>
<evidence type="ECO:0000256" key="1">
    <source>
        <dbReference type="ARBA" id="ARBA00004401"/>
    </source>
</evidence>
<dbReference type="InterPro" id="IPR000297">
    <property type="entry name" value="PPIase_PpiC"/>
</dbReference>
<comment type="subcellular location">
    <subcellularLocation>
        <location evidence="1">Cell membrane</location>
        <topology evidence="1">Single-pass type II membrane protein</topology>
    </subcellularLocation>
</comment>
<dbReference type="GO" id="GO:0005886">
    <property type="term" value="C:plasma membrane"/>
    <property type="evidence" value="ECO:0007669"/>
    <property type="project" value="UniProtKB-SubCell"/>
</dbReference>
<evidence type="ECO:0000256" key="4">
    <source>
        <dbReference type="ARBA" id="ARBA00022989"/>
    </source>
</evidence>
<dbReference type="Pfam" id="PF13624">
    <property type="entry name" value="SurA_N_3"/>
    <property type="match status" value="1"/>
</dbReference>
<evidence type="ECO:0000256" key="7">
    <source>
        <dbReference type="ARBA" id="ARBA00038408"/>
    </source>
</evidence>
<keyword evidence="9" id="KW-0413">Isomerase</keyword>
<keyword evidence="3" id="KW-0812">Transmembrane</keyword>
<dbReference type="Pfam" id="PF13145">
    <property type="entry name" value="Rotamase_2"/>
    <property type="match status" value="1"/>
</dbReference>
<dbReference type="RefSeq" id="WP_183265821.1">
    <property type="nucleotide sequence ID" value="NZ_JACHFJ010000003.1"/>
</dbReference>
<evidence type="ECO:0000256" key="6">
    <source>
        <dbReference type="ARBA" id="ARBA00023186"/>
    </source>
</evidence>
<dbReference type="SUPFAM" id="SSF109998">
    <property type="entry name" value="Triger factor/SurA peptide-binding domain-like"/>
    <property type="match status" value="1"/>
</dbReference>
<feature type="domain" description="PpiC" evidence="8">
    <location>
        <begin position="266"/>
        <end position="352"/>
    </location>
</feature>
<evidence type="ECO:0000256" key="2">
    <source>
        <dbReference type="ARBA" id="ARBA00022475"/>
    </source>
</evidence>
<evidence type="ECO:0000259" key="8">
    <source>
        <dbReference type="Pfam" id="PF13145"/>
    </source>
</evidence>
<dbReference type="GO" id="GO:0003755">
    <property type="term" value="F:peptidyl-prolyl cis-trans isomerase activity"/>
    <property type="evidence" value="ECO:0007669"/>
    <property type="project" value="UniProtKB-EC"/>
</dbReference>
<name>A0A840VKN7_9PROT</name>
<accession>A0A840VKN7</accession>
<evidence type="ECO:0000256" key="5">
    <source>
        <dbReference type="ARBA" id="ARBA00023136"/>
    </source>
</evidence>
<dbReference type="PANTHER" id="PTHR47529:SF1">
    <property type="entry name" value="PERIPLASMIC CHAPERONE PPID"/>
    <property type="match status" value="1"/>
</dbReference>
<dbReference type="Proteomes" id="UP000553706">
    <property type="component" value="Unassembled WGS sequence"/>
</dbReference>
<gene>
    <name evidence="9" type="ORF">HNP71_001050</name>
</gene>
<proteinExistence type="inferred from homology"/>
<keyword evidence="10" id="KW-1185">Reference proteome</keyword>
<reference evidence="9 10" key="1">
    <citation type="submission" date="2020-08" db="EMBL/GenBank/DDBJ databases">
        <title>Genomic Encyclopedia of Type Strains, Phase IV (KMG-IV): sequencing the most valuable type-strain genomes for metagenomic binning, comparative biology and taxonomic classification.</title>
        <authorList>
            <person name="Goeker M."/>
        </authorList>
    </citation>
    <scope>NUCLEOTIDE SEQUENCE [LARGE SCALE GENOMIC DNA]</scope>
    <source>
        <strain evidence="9 10">DSM 27026</strain>
    </source>
</reference>
<comment type="similarity">
    <text evidence="7">Belongs to the PpiD chaperone family.</text>
</comment>
<evidence type="ECO:0000313" key="9">
    <source>
        <dbReference type="EMBL" id="MBB5372799.1"/>
    </source>
</evidence>
<keyword evidence="5" id="KW-0472">Membrane</keyword>
<sequence length="626" mass="66262">MLVWVRKIMSNWVARGFFGLLVVLFLLWGISNVFTLAGGSTAVARVAGKPVDISAVQAAYQALLTQAAQNGQPQPDAATRQQIAEQALAQVLRKQVLEQEAGRLGIAVPDSAIRQMLDQIPAFQTNGVFDKAKFAQVLQQNNSSPDQFIADVRHDLSDRQLLGPIMAGVTAPDALLKPIFSAMAEQRFASTVQIPVATQPLPASPDDATLQRFWRNHPDQFTAPEYRKVKLVILSPALLAPSEQVPQADVDAAMAHAAGTAPSVPERSVQVLSVGDLASSSRIEAAWKKGKSWSEIQAMAKSFGASAIELSSATQTQIPNANLAAAVFAAEPGKVVGPIAGDTGMYVFKVTQTGQSGPDQAALRAQVMQQLQLQKAQADVAQDVDGLQDALAGQTPLDQLPANLGLTAAEGTLDANGNTPDGTPAPVPGGDALKAAVIKAAFAAHQGDPAQLTNGPDGSYFALTVDQVIPPALAPFAQVRGKVLSAWLADQQTREAEQKAADLLYAVQQGQKLDALAAAKHYSVTTTPAITRNGPPPAGIDTQFVNVMFSLKPGQATMEQTATGFTVAVLSQVVDPTPEQDPADYAQLTQAMTKLLQEDIGESFLDGLQRRDKVSVNQKLLSQLYQ</sequence>
<dbReference type="EMBL" id="JACHFJ010000003">
    <property type="protein sequence ID" value="MBB5372799.1"/>
    <property type="molecule type" value="Genomic_DNA"/>
</dbReference>
<dbReference type="EC" id="5.2.1.8" evidence="9"/>
<dbReference type="AlphaFoldDB" id="A0A840VKN7"/>
<evidence type="ECO:0000256" key="3">
    <source>
        <dbReference type="ARBA" id="ARBA00022692"/>
    </source>
</evidence>
<keyword evidence="6" id="KW-0143">Chaperone</keyword>
<dbReference type="InterPro" id="IPR027304">
    <property type="entry name" value="Trigger_fact/SurA_dom_sf"/>
</dbReference>